<dbReference type="InterPro" id="IPR000866">
    <property type="entry name" value="AhpC/TSA"/>
</dbReference>
<proteinExistence type="predicted"/>
<dbReference type="SUPFAM" id="SSF52833">
    <property type="entry name" value="Thioredoxin-like"/>
    <property type="match status" value="1"/>
</dbReference>
<dbReference type="EMBL" id="CP002590">
    <property type="protein sequence ID" value="AEA12506.1"/>
    <property type="molecule type" value="Genomic_DNA"/>
</dbReference>
<dbReference type="OrthoDB" id="6924at2157"/>
<dbReference type="InterPro" id="IPR050455">
    <property type="entry name" value="Tpx_Peroxidase_subfamily"/>
</dbReference>
<organism evidence="5 6">
    <name type="scientific">Thermoproteus uzoniensis (strain 768-20)</name>
    <dbReference type="NCBI Taxonomy" id="999630"/>
    <lineage>
        <taxon>Archaea</taxon>
        <taxon>Thermoproteota</taxon>
        <taxon>Thermoprotei</taxon>
        <taxon>Thermoproteales</taxon>
        <taxon>Thermoproteaceae</taxon>
        <taxon>Thermoproteus</taxon>
    </lineage>
</organism>
<evidence type="ECO:0000256" key="2">
    <source>
        <dbReference type="ARBA" id="ARBA00023284"/>
    </source>
</evidence>
<dbReference type="HOGENOM" id="CLU_042529_14_2_2"/>
<dbReference type="InterPro" id="IPR036249">
    <property type="entry name" value="Thioredoxin-like_sf"/>
</dbReference>
<dbReference type="eggNOG" id="arCOG00310">
    <property type="taxonomic scope" value="Archaea"/>
</dbReference>
<dbReference type="InterPro" id="IPR024706">
    <property type="entry name" value="Peroxiredoxin_AhpC-typ"/>
</dbReference>
<sequence length="162" mass="18170">MVLKVGDKAPDFELLSEELKPVRLSEVLKRGRPVVLLFFPGAFTSVCTKELCTFRDKMALLNKANAEVLAISVDSPFALKAFKDANKLNFTLLSDYNRIVIGMYDVVQANLLGLPLFHLAKRAVYIVDPSGTIRYVWHSDDPRNEPPYDEVIKEAEKVSRGA</sequence>
<dbReference type="PANTHER" id="PTHR43110:SF1">
    <property type="entry name" value="THIOL PEROXIDASE"/>
    <property type="match status" value="1"/>
</dbReference>
<dbReference type="Proteomes" id="UP000008138">
    <property type="component" value="Chromosome"/>
</dbReference>
<dbReference type="Pfam" id="PF00578">
    <property type="entry name" value="AhpC-TSA"/>
    <property type="match status" value="1"/>
</dbReference>
<dbReference type="KEGG" id="tuz:TUZN_1025"/>
<reference evidence="5 6" key="1">
    <citation type="journal article" date="2011" name="J. Bacteriol.">
        <title>Complete genome sequence of the thermoacidophilic crenarchaeon Thermoproteus uzoniensis 768-20.</title>
        <authorList>
            <person name="Mardanov A.V."/>
            <person name="Gumerov V.M."/>
            <person name="Beletsky A.V."/>
            <person name="Prokofeva M.I."/>
            <person name="Bonch-Osmolovskaya E.A."/>
            <person name="Ravin N.V."/>
            <person name="Skryabin K.G."/>
        </authorList>
    </citation>
    <scope>NUCLEOTIDE SEQUENCE [LARGE SCALE GENOMIC DNA]</scope>
    <source>
        <strain evidence="5 6">768-20</strain>
    </source>
</reference>
<evidence type="ECO:0000313" key="5">
    <source>
        <dbReference type="EMBL" id="AEA12506.1"/>
    </source>
</evidence>
<dbReference type="RefSeq" id="WP_013679842.1">
    <property type="nucleotide sequence ID" value="NC_015315.1"/>
</dbReference>
<dbReference type="GeneID" id="10360555"/>
<evidence type="ECO:0000313" key="6">
    <source>
        <dbReference type="Proteomes" id="UP000008138"/>
    </source>
</evidence>
<name>F2L6B0_THEU7</name>
<dbReference type="GO" id="GO:0016491">
    <property type="term" value="F:oxidoreductase activity"/>
    <property type="evidence" value="ECO:0007669"/>
    <property type="project" value="UniProtKB-KW"/>
</dbReference>
<gene>
    <name evidence="5" type="ordered locus">TUZN_1025</name>
</gene>
<accession>F2L6B0</accession>
<keyword evidence="2" id="KW-0676">Redox-active center</keyword>
<feature type="active site" description="Cysteine sulfenic acid (-SOH) intermediate; for peroxidase activity" evidence="3">
    <location>
        <position position="47"/>
    </location>
</feature>
<dbReference type="STRING" id="999630.TUZN_1025"/>
<keyword evidence="1" id="KW-0560">Oxidoreductase</keyword>
<feature type="domain" description="Thioredoxin" evidence="4">
    <location>
        <begin position="3"/>
        <end position="157"/>
    </location>
</feature>
<dbReference type="Gene3D" id="3.40.30.10">
    <property type="entry name" value="Glutaredoxin"/>
    <property type="match status" value="1"/>
</dbReference>
<reference key="2">
    <citation type="submission" date="2011-03" db="EMBL/GenBank/DDBJ databases">
        <title>Complete genome sequence of the thermoacidophilic crenarchaeon Thermoproteus uzoniensis 768-20.</title>
        <authorList>
            <person name="Mardanov A.V."/>
            <person name="Gumerov V.M."/>
            <person name="Beletsky A.V."/>
            <person name="Prokofeva M.I."/>
            <person name="Bonch-Osmolovskaya E.A."/>
            <person name="Ravin N.V."/>
            <person name="Skryabin K.G."/>
        </authorList>
    </citation>
    <scope>NUCLEOTIDE SEQUENCE</scope>
    <source>
        <strain>768-20</strain>
    </source>
</reference>
<evidence type="ECO:0000259" key="4">
    <source>
        <dbReference type="PROSITE" id="PS51352"/>
    </source>
</evidence>
<evidence type="ECO:0000256" key="1">
    <source>
        <dbReference type="ARBA" id="ARBA00023002"/>
    </source>
</evidence>
<dbReference type="CDD" id="cd03018">
    <property type="entry name" value="PRX_AhpE_like"/>
    <property type="match status" value="1"/>
</dbReference>
<protein>
    <submittedName>
        <fullName evidence="5">Bacterioferritin comigratory protein</fullName>
    </submittedName>
</protein>
<dbReference type="PANTHER" id="PTHR43110">
    <property type="entry name" value="THIOL PEROXIDASE"/>
    <property type="match status" value="1"/>
</dbReference>
<keyword evidence="6" id="KW-1185">Reference proteome</keyword>
<dbReference type="PROSITE" id="PS51352">
    <property type="entry name" value="THIOREDOXIN_2"/>
    <property type="match status" value="1"/>
</dbReference>
<evidence type="ECO:0000256" key="3">
    <source>
        <dbReference type="PIRSR" id="PIRSR000239-1"/>
    </source>
</evidence>
<dbReference type="AlphaFoldDB" id="F2L6B0"/>
<dbReference type="InterPro" id="IPR013766">
    <property type="entry name" value="Thioredoxin_domain"/>
</dbReference>
<dbReference type="PIRSF" id="PIRSF000239">
    <property type="entry name" value="AHPC"/>
    <property type="match status" value="1"/>
</dbReference>
<dbReference type="GO" id="GO:0016209">
    <property type="term" value="F:antioxidant activity"/>
    <property type="evidence" value="ECO:0007669"/>
    <property type="project" value="InterPro"/>
</dbReference>